<proteinExistence type="predicted"/>
<sequence length="48" mass="5283">MCIRDSFGEARLVWRCDDCGELGSLTAFPSACPDCGAGREALFYFTED</sequence>
<accession>M0GX48</accession>
<dbReference type="Pfam" id="PF23458">
    <property type="entry name" value="DUF7130"/>
    <property type="match status" value="1"/>
</dbReference>
<dbReference type="EMBL" id="AOLH01000006">
    <property type="protein sequence ID" value="ELZ76841.1"/>
    <property type="molecule type" value="Genomic_DNA"/>
</dbReference>
<dbReference type="Proteomes" id="UP000011535">
    <property type="component" value="Unassembled WGS sequence"/>
</dbReference>
<dbReference type="Gene3D" id="2.20.28.10">
    <property type="match status" value="1"/>
</dbReference>
<organism evidence="2 3">
    <name type="scientific">Haloferax lucentense (strain DSM 14919 / JCM 9276 / NCIMB 13854 / Aa 2.2)</name>
    <name type="common">Haloferax alicantei</name>
    <dbReference type="NCBI Taxonomy" id="1230452"/>
    <lineage>
        <taxon>Archaea</taxon>
        <taxon>Methanobacteriati</taxon>
        <taxon>Methanobacteriota</taxon>
        <taxon>Stenosarchaea group</taxon>
        <taxon>Halobacteria</taxon>
        <taxon>Halobacteriales</taxon>
        <taxon>Haloferacaceae</taxon>
        <taxon>Haloferax</taxon>
    </lineage>
</organism>
<reference evidence="2 3" key="1">
    <citation type="journal article" date="2014" name="PLoS Genet.">
        <title>Phylogenetically driven sequencing of extremely halophilic archaea reveals strategies for static and dynamic osmo-response.</title>
        <authorList>
            <person name="Becker E.A."/>
            <person name="Seitzer P.M."/>
            <person name="Tritt A."/>
            <person name="Larsen D."/>
            <person name="Krusor M."/>
            <person name="Yao A.I."/>
            <person name="Wu D."/>
            <person name="Madern D."/>
            <person name="Eisen J.A."/>
            <person name="Darling A.E."/>
            <person name="Facciotti M.T."/>
        </authorList>
    </citation>
    <scope>NUCLEOTIDE SEQUENCE [LARGE SCALE GENOMIC DNA]</scope>
    <source>
        <strain evidence="3">DSM 14919 / CCM 7023 / CIP 107410 / JCM 9276 / NCIMB 13854 / Aa 2.2</strain>
    </source>
</reference>
<evidence type="ECO:0000313" key="3">
    <source>
        <dbReference type="Proteomes" id="UP000011535"/>
    </source>
</evidence>
<name>M0GX48_HALL2</name>
<feature type="domain" description="DUF7130" evidence="1">
    <location>
        <begin position="5"/>
        <end position="48"/>
    </location>
</feature>
<dbReference type="PATRIC" id="fig|1230452.3.peg.777"/>
<evidence type="ECO:0000313" key="2">
    <source>
        <dbReference type="EMBL" id="ELZ76841.1"/>
    </source>
</evidence>
<dbReference type="InterPro" id="IPR055554">
    <property type="entry name" value="DUF7130"/>
</dbReference>
<dbReference type="SUPFAM" id="SSF57802">
    <property type="entry name" value="Rubredoxin-like"/>
    <property type="match status" value="1"/>
</dbReference>
<dbReference type="AlphaFoldDB" id="M0GX48"/>
<evidence type="ECO:0000259" key="1">
    <source>
        <dbReference type="Pfam" id="PF23458"/>
    </source>
</evidence>
<gene>
    <name evidence="2" type="ORF">C456_04121</name>
</gene>
<comment type="caution">
    <text evidence="2">The sequence shown here is derived from an EMBL/GenBank/DDBJ whole genome shotgun (WGS) entry which is preliminary data.</text>
</comment>
<protein>
    <submittedName>
        <fullName evidence="2">Small CPxCG-related zinc finger protein</fullName>
    </submittedName>
</protein>